<dbReference type="EMBL" id="JAAMPI010000616">
    <property type="protein sequence ID" value="KAF4629878.1"/>
    <property type="molecule type" value="Genomic_DNA"/>
</dbReference>
<evidence type="ECO:0000256" key="1">
    <source>
        <dbReference type="ARBA" id="ARBA00023242"/>
    </source>
</evidence>
<dbReference type="InterPro" id="IPR036864">
    <property type="entry name" value="Zn2-C6_fun-type_DNA-bd_sf"/>
</dbReference>
<feature type="compositionally biased region" description="Polar residues" evidence="2">
    <location>
        <begin position="1"/>
        <end position="20"/>
    </location>
</feature>
<dbReference type="Proteomes" id="UP000566819">
    <property type="component" value="Unassembled WGS sequence"/>
</dbReference>
<dbReference type="InterPro" id="IPR001138">
    <property type="entry name" value="Zn2Cys6_DnaBD"/>
</dbReference>
<organism evidence="4 5">
    <name type="scientific">Cudoniella acicularis</name>
    <dbReference type="NCBI Taxonomy" id="354080"/>
    <lineage>
        <taxon>Eukaryota</taxon>
        <taxon>Fungi</taxon>
        <taxon>Dikarya</taxon>
        <taxon>Ascomycota</taxon>
        <taxon>Pezizomycotina</taxon>
        <taxon>Leotiomycetes</taxon>
        <taxon>Helotiales</taxon>
        <taxon>Tricladiaceae</taxon>
        <taxon>Cudoniella</taxon>
    </lineage>
</organism>
<evidence type="ECO:0000313" key="4">
    <source>
        <dbReference type="EMBL" id="KAF4629878.1"/>
    </source>
</evidence>
<dbReference type="Gene3D" id="4.10.240.10">
    <property type="entry name" value="Zn(2)-C6 fungal-type DNA-binding domain"/>
    <property type="match status" value="1"/>
</dbReference>
<evidence type="ECO:0000256" key="2">
    <source>
        <dbReference type="SAM" id="MobiDB-lite"/>
    </source>
</evidence>
<feature type="region of interest" description="Disordered" evidence="2">
    <location>
        <begin position="36"/>
        <end position="57"/>
    </location>
</feature>
<feature type="compositionally biased region" description="Low complexity" evidence="2">
    <location>
        <begin position="38"/>
        <end position="49"/>
    </location>
</feature>
<reference evidence="4 5" key="1">
    <citation type="submission" date="2020-03" db="EMBL/GenBank/DDBJ databases">
        <title>Draft Genome Sequence of Cudoniella acicularis.</title>
        <authorList>
            <person name="Buettner E."/>
            <person name="Kellner H."/>
        </authorList>
    </citation>
    <scope>NUCLEOTIDE SEQUENCE [LARGE SCALE GENOMIC DNA]</scope>
    <source>
        <strain evidence="4 5">DSM 108380</strain>
    </source>
</reference>
<dbReference type="AlphaFoldDB" id="A0A8H4W0S0"/>
<keyword evidence="5" id="KW-1185">Reference proteome</keyword>
<sequence>MDTSTTKSSQLPTKKQQQINPKACDRCHAQKLRCIRDLPSQSHLSPPSQNETQKEETPCKRCVKAGVTCFTISRRRTGRPPKVKEKKGVEGGGVNVDRGAVKKNDVVVVESEIGSWEHDGVGPVEEGVNGATVIDFAAYEGELIDADIDVINEEVVRREDTSSKRRGKRRRLDGFDDEISSSRFFTGLDRHEFPSGRVAAISYPKRRRAGTS</sequence>
<feature type="region of interest" description="Disordered" evidence="2">
    <location>
        <begin position="1"/>
        <end position="24"/>
    </location>
</feature>
<gene>
    <name evidence="4" type="ORF">G7Y89_g8273</name>
</gene>
<dbReference type="OrthoDB" id="4222821at2759"/>
<evidence type="ECO:0000313" key="5">
    <source>
        <dbReference type="Proteomes" id="UP000566819"/>
    </source>
</evidence>
<dbReference type="GO" id="GO:0008270">
    <property type="term" value="F:zinc ion binding"/>
    <property type="evidence" value="ECO:0007669"/>
    <property type="project" value="InterPro"/>
</dbReference>
<name>A0A8H4W0S0_9HELO</name>
<feature type="domain" description="Zn(2)-C6 fungal-type" evidence="3">
    <location>
        <begin position="18"/>
        <end position="80"/>
    </location>
</feature>
<comment type="caution">
    <text evidence="4">The sequence shown here is derived from an EMBL/GenBank/DDBJ whole genome shotgun (WGS) entry which is preliminary data.</text>
</comment>
<dbReference type="SUPFAM" id="SSF57701">
    <property type="entry name" value="Zn2/Cys6 DNA-binding domain"/>
    <property type="match status" value="1"/>
</dbReference>
<evidence type="ECO:0000259" key="3">
    <source>
        <dbReference type="SMART" id="SM00066"/>
    </source>
</evidence>
<keyword evidence="1" id="KW-0539">Nucleus</keyword>
<dbReference type="GO" id="GO:0000981">
    <property type="term" value="F:DNA-binding transcription factor activity, RNA polymerase II-specific"/>
    <property type="evidence" value="ECO:0007669"/>
    <property type="project" value="InterPro"/>
</dbReference>
<accession>A0A8H4W0S0</accession>
<protein>
    <recommendedName>
        <fullName evidence="3">Zn(2)-C6 fungal-type domain-containing protein</fullName>
    </recommendedName>
</protein>
<dbReference type="CDD" id="cd00067">
    <property type="entry name" value="GAL4"/>
    <property type="match status" value="1"/>
</dbReference>
<dbReference type="SMART" id="SM00066">
    <property type="entry name" value="GAL4"/>
    <property type="match status" value="1"/>
</dbReference>
<proteinExistence type="predicted"/>